<keyword evidence="2" id="KW-0853">WD repeat</keyword>
<dbReference type="InterPro" id="IPR015943">
    <property type="entry name" value="WD40/YVTN_repeat-like_dom_sf"/>
</dbReference>
<evidence type="ECO:0008006" key="7">
    <source>
        <dbReference type="Google" id="ProtNLM"/>
    </source>
</evidence>
<accession>A0A4W3HCQ4</accession>
<reference evidence="5" key="5">
    <citation type="submission" date="2025-09" db="UniProtKB">
        <authorList>
            <consortium name="Ensembl"/>
        </authorList>
    </citation>
    <scope>IDENTIFICATION</scope>
</reference>
<proteinExistence type="predicted"/>
<keyword evidence="3" id="KW-0677">Repeat</keyword>
<dbReference type="SUPFAM" id="SSF47473">
    <property type="entry name" value="EF-hand"/>
    <property type="match status" value="1"/>
</dbReference>
<reference evidence="5" key="4">
    <citation type="submission" date="2025-08" db="UniProtKB">
        <authorList>
            <consortium name="Ensembl"/>
        </authorList>
    </citation>
    <scope>IDENTIFICATION</scope>
</reference>
<sequence length="319" mass="35623">MVILPNSDIEPTVGYLAYIIDDKVGLQTLPLDGNPHKSCAVICHGKNVSNIACSYDGHYVFTAGGDDCTVHMWEINLQAHEALTALGGEALIPFYGLLRGGREGPLFKELEDYFYYSQLRHQSINTIETRQVSTHIALEEIPFVMNAVGFYPTQKEIEDMLNEMKFSKYVETGQFVTQIDIGEFVKLLVNHRPIFGYSVAELQKCFDILGYKNENGESAIEQGHLLQLLQTRGECMTEEEVNEYLATLLGLNSEGGTSELITFIPTDTVTMLEEQLPGEITTELFMQGILDFPLLLTEEKCIPQTPPEPELESTTSPSP</sequence>
<name>A0A4W3HCQ4_CALMI</name>
<evidence type="ECO:0000256" key="4">
    <source>
        <dbReference type="ARBA" id="ARBA00023273"/>
    </source>
</evidence>
<dbReference type="Gene3D" id="1.10.238.10">
    <property type="entry name" value="EF-hand"/>
    <property type="match status" value="1"/>
</dbReference>
<dbReference type="InParanoid" id="A0A4W3HCQ4"/>
<evidence type="ECO:0000313" key="6">
    <source>
        <dbReference type="Proteomes" id="UP000314986"/>
    </source>
</evidence>
<organism evidence="5 6">
    <name type="scientific">Callorhinchus milii</name>
    <name type="common">Ghost shark</name>
    <dbReference type="NCBI Taxonomy" id="7868"/>
    <lineage>
        <taxon>Eukaryota</taxon>
        <taxon>Metazoa</taxon>
        <taxon>Chordata</taxon>
        <taxon>Craniata</taxon>
        <taxon>Vertebrata</taxon>
        <taxon>Chondrichthyes</taxon>
        <taxon>Holocephali</taxon>
        <taxon>Chimaeriformes</taxon>
        <taxon>Callorhinchidae</taxon>
        <taxon>Callorhinchus</taxon>
    </lineage>
</organism>
<protein>
    <recommendedName>
        <fullName evidence="7">WD repeat domain 66</fullName>
    </recommendedName>
</protein>
<dbReference type="GO" id="GO:0036126">
    <property type="term" value="C:sperm flagellum"/>
    <property type="evidence" value="ECO:0007669"/>
    <property type="project" value="TreeGrafter"/>
</dbReference>
<dbReference type="STRING" id="7868.ENSCMIP00000012942"/>
<dbReference type="PANTHER" id="PTHR13720">
    <property type="entry name" value="WD-40 REPEAT PROTEIN"/>
    <property type="match status" value="1"/>
</dbReference>
<dbReference type="PANTHER" id="PTHR13720:SF13">
    <property type="entry name" value="CILIA- AND FLAGELLA-ASSOCIATED PROTEIN 251"/>
    <property type="match status" value="1"/>
</dbReference>
<reference evidence="6" key="2">
    <citation type="journal article" date="2007" name="PLoS Biol.">
        <title>Survey sequencing and comparative analysis of the elephant shark (Callorhinchus milii) genome.</title>
        <authorList>
            <person name="Venkatesh B."/>
            <person name="Kirkness E.F."/>
            <person name="Loh Y.H."/>
            <person name="Halpern A.L."/>
            <person name="Lee A.P."/>
            <person name="Johnson J."/>
            <person name="Dandona N."/>
            <person name="Viswanathan L.D."/>
            <person name="Tay A."/>
            <person name="Venter J.C."/>
            <person name="Strausberg R.L."/>
            <person name="Brenner S."/>
        </authorList>
    </citation>
    <scope>NUCLEOTIDE SEQUENCE [LARGE SCALE GENOMIC DNA]</scope>
</reference>
<keyword evidence="6" id="KW-1185">Reference proteome</keyword>
<dbReference type="GeneTree" id="ENSGT00390000013370"/>
<dbReference type="Proteomes" id="UP000314986">
    <property type="component" value="Unassembled WGS sequence"/>
</dbReference>
<evidence type="ECO:0000256" key="2">
    <source>
        <dbReference type="ARBA" id="ARBA00022574"/>
    </source>
</evidence>
<comment type="subcellular location">
    <subcellularLocation>
        <location evidence="1">Cell projection</location>
        <location evidence="1">Cilium</location>
    </subcellularLocation>
</comment>
<keyword evidence="4" id="KW-0966">Cell projection</keyword>
<dbReference type="Ensembl" id="ENSCMIT00000013234.1">
    <property type="protein sequence ID" value="ENSCMIP00000012942.1"/>
    <property type="gene ID" value="ENSCMIG00000006557.1"/>
</dbReference>
<dbReference type="InterPro" id="IPR050630">
    <property type="entry name" value="WD_repeat_EMAP"/>
</dbReference>
<reference evidence="6" key="3">
    <citation type="journal article" date="2014" name="Nature">
        <title>Elephant shark genome provides unique insights into gnathostome evolution.</title>
        <authorList>
            <consortium name="International Elephant Shark Genome Sequencing Consortium"/>
            <person name="Venkatesh B."/>
            <person name="Lee A.P."/>
            <person name="Ravi V."/>
            <person name="Maurya A.K."/>
            <person name="Lian M.M."/>
            <person name="Swann J.B."/>
            <person name="Ohta Y."/>
            <person name="Flajnik M.F."/>
            <person name="Sutoh Y."/>
            <person name="Kasahara M."/>
            <person name="Hoon S."/>
            <person name="Gangu V."/>
            <person name="Roy S.W."/>
            <person name="Irimia M."/>
            <person name="Korzh V."/>
            <person name="Kondrychyn I."/>
            <person name="Lim Z.W."/>
            <person name="Tay B.H."/>
            <person name="Tohari S."/>
            <person name="Kong K.W."/>
            <person name="Ho S."/>
            <person name="Lorente-Galdos B."/>
            <person name="Quilez J."/>
            <person name="Marques-Bonet T."/>
            <person name="Raney B.J."/>
            <person name="Ingham P.W."/>
            <person name="Tay A."/>
            <person name="Hillier L.W."/>
            <person name="Minx P."/>
            <person name="Boehm T."/>
            <person name="Wilson R.K."/>
            <person name="Brenner S."/>
            <person name="Warren W.C."/>
        </authorList>
    </citation>
    <scope>NUCLEOTIDE SEQUENCE [LARGE SCALE GENOMIC DNA]</scope>
</reference>
<dbReference type="SUPFAM" id="SSF50960">
    <property type="entry name" value="TolB, C-terminal domain"/>
    <property type="match status" value="1"/>
</dbReference>
<dbReference type="Gene3D" id="2.130.10.10">
    <property type="entry name" value="YVTN repeat-like/Quinoprotein amine dehydrogenase"/>
    <property type="match status" value="1"/>
</dbReference>
<reference evidence="6" key="1">
    <citation type="journal article" date="2006" name="Science">
        <title>Ancient noncoding elements conserved in the human genome.</title>
        <authorList>
            <person name="Venkatesh B."/>
            <person name="Kirkness E.F."/>
            <person name="Loh Y.H."/>
            <person name="Halpern A.L."/>
            <person name="Lee A.P."/>
            <person name="Johnson J."/>
            <person name="Dandona N."/>
            <person name="Viswanathan L.D."/>
            <person name="Tay A."/>
            <person name="Venter J.C."/>
            <person name="Strausberg R.L."/>
            <person name="Brenner S."/>
        </authorList>
    </citation>
    <scope>NUCLEOTIDE SEQUENCE [LARGE SCALE GENOMIC DNA]</scope>
</reference>
<evidence type="ECO:0000256" key="1">
    <source>
        <dbReference type="ARBA" id="ARBA00004138"/>
    </source>
</evidence>
<dbReference type="AlphaFoldDB" id="A0A4W3HCQ4"/>
<dbReference type="OMA" id="CAIICHP"/>
<dbReference type="InterPro" id="IPR011992">
    <property type="entry name" value="EF-hand-dom_pair"/>
</dbReference>
<evidence type="ECO:0000313" key="5">
    <source>
        <dbReference type="Ensembl" id="ENSCMIP00000012942.1"/>
    </source>
</evidence>
<evidence type="ECO:0000256" key="3">
    <source>
        <dbReference type="ARBA" id="ARBA00022737"/>
    </source>
</evidence>